<evidence type="ECO:0000256" key="1">
    <source>
        <dbReference type="ARBA" id="ARBA00001255"/>
    </source>
</evidence>
<evidence type="ECO:0000259" key="6">
    <source>
        <dbReference type="Pfam" id="PF16875"/>
    </source>
</evidence>
<dbReference type="InterPro" id="IPR017853">
    <property type="entry name" value="GH"/>
</dbReference>
<dbReference type="EC" id="3.2.1.22" evidence="2"/>
<dbReference type="InterPro" id="IPR013785">
    <property type="entry name" value="Aldolase_TIM"/>
</dbReference>
<dbReference type="InterPro" id="IPR031705">
    <property type="entry name" value="Glyco_hydro_36_C"/>
</dbReference>
<dbReference type="PANTHER" id="PTHR43053:SF3">
    <property type="entry name" value="ALPHA-GALACTOSIDASE C-RELATED"/>
    <property type="match status" value="1"/>
</dbReference>
<evidence type="ECO:0000256" key="3">
    <source>
        <dbReference type="ARBA" id="ARBA00022801"/>
    </source>
</evidence>
<feature type="domain" description="Glycosyl hydrolase family 36 C-terminal" evidence="5">
    <location>
        <begin position="415"/>
        <end position="484"/>
    </location>
</feature>
<evidence type="ECO:0000256" key="4">
    <source>
        <dbReference type="ARBA" id="ARBA00023295"/>
    </source>
</evidence>
<comment type="caution">
    <text evidence="7">The sequence shown here is derived from an EMBL/GenBank/DDBJ whole genome shotgun (WGS) entry which is preliminary data.</text>
</comment>
<evidence type="ECO:0000256" key="2">
    <source>
        <dbReference type="ARBA" id="ARBA00012755"/>
    </source>
</evidence>
<organism evidence="7 8">
    <name type="scientific">Kouleothrix aurantiaca</name>
    <dbReference type="NCBI Taxonomy" id="186479"/>
    <lineage>
        <taxon>Bacteria</taxon>
        <taxon>Bacillati</taxon>
        <taxon>Chloroflexota</taxon>
        <taxon>Chloroflexia</taxon>
        <taxon>Chloroflexales</taxon>
        <taxon>Roseiflexineae</taxon>
        <taxon>Roseiflexaceae</taxon>
        <taxon>Kouleothrix</taxon>
    </lineage>
</organism>
<protein>
    <recommendedName>
        <fullName evidence="2">alpha-galactosidase</fullName>
        <ecNumber evidence="2">3.2.1.22</ecNumber>
    </recommendedName>
</protein>
<feature type="domain" description="Glycosyl hydrolase family 36 N-terminal" evidence="6">
    <location>
        <begin position="1"/>
        <end position="58"/>
    </location>
</feature>
<gene>
    <name evidence="7" type="ORF">SE17_31650</name>
</gene>
<feature type="non-terminal residue" evidence="7">
    <location>
        <position position="1"/>
    </location>
</feature>
<dbReference type="Pfam" id="PF02065">
    <property type="entry name" value="Melibiase"/>
    <property type="match status" value="1"/>
</dbReference>
<dbReference type="Pfam" id="PF16875">
    <property type="entry name" value="Glyco_hydro_36N"/>
    <property type="match status" value="1"/>
</dbReference>
<comment type="catalytic activity">
    <reaction evidence="1">
        <text>Hydrolysis of terminal, non-reducing alpha-D-galactose residues in alpha-D-galactosides, including galactose oligosaccharides, galactomannans and galactolipids.</text>
        <dbReference type="EC" id="3.2.1.22"/>
    </reaction>
</comment>
<dbReference type="SUPFAM" id="SSF51445">
    <property type="entry name" value="(Trans)glycosidases"/>
    <property type="match status" value="1"/>
</dbReference>
<dbReference type="FunFam" id="3.20.20.70:FF:000118">
    <property type="entry name" value="Alpha-galactosidase"/>
    <property type="match status" value="1"/>
</dbReference>
<dbReference type="EMBL" id="LJCR01001860">
    <property type="protein sequence ID" value="KPV49608.1"/>
    <property type="molecule type" value="Genomic_DNA"/>
</dbReference>
<keyword evidence="4" id="KW-0326">Glycosidase</keyword>
<accession>A0A0P9FAK5</accession>
<keyword evidence="8" id="KW-1185">Reference proteome</keyword>
<keyword evidence="3" id="KW-0378">Hydrolase</keyword>
<feature type="non-terminal residue" evidence="7">
    <location>
        <position position="485"/>
    </location>
</feature>
<dbReference type="InterPro" id="IPR002252">
    <property type="entry name" value="Glyco_hydro_36"/>
</dbReference>
<dbReference type="CDD" id="cd14791">
    <property type="entry name" value="GH36"/>
    <property type="match status" value="1"/>
</dbReference>
<dbReference type="InterPro" id="IPR031704">
    <property type="entry name" value="Glyco_hydro_36_N"/>
</dbReference>
<dbReference type="PRINTS" id="PR00743">
    <property type="entry name" value="GLHYDRLASE36"/>
</dbReference>
<evidence type="ECO:0000259" key="5">
    <source>
        <dbReference type="Pfam" id="PF16874"/>
    </source>
</evidence>
<sequence length="485" mass="54019">SNPWFALDRGNADEDGGAVWFGVLAWSGNWKIAAETTDFQSTRVSIGLNDWDFAWRLAPGETFTAPSSLAGFTGGGFGAASHHLHDYIRDTLLPHGKALHKVLYNSWEATTFSVDEPSQVALAELAAGMGIELFVMDDGWFHGRATDNAGLGDWWPDAQKFPNGLAPLIARVNALGMDFGLWVEPEMVNPNSDLYRAHPDWVIHFAGRPRTTGRDQMILNFARRDVQEYIIGQLDTLLADHNIVFIKWDMNRNVSEPGWPDAPGDQRELWVRYVHGLYHVWGTLRERHPHVIWQSCSGGGGRADLGMLRLADQIWTSDNTEPVSRLSIQEGFSQIFPANTMEAWVTDMGPAYLPLEFRMHVSMCGSLGIGGHLVHWGEAGRAEAARWIALYKELREVIQLGDQFRLRSPQANGFSAVQYLAKDGSEGVLFAFRTFVPLPPAMSHLPPQLPQLYLRGLDPQARYTVEGFAGTRSGASWMHAGLQIE</sequence>
<name>A0A0P9FAK5_9CHLR</name>
<dbReference type="Gene3D" id="3.20.20.70">
    <property type="entry name" value="Aldolase class I"/>
    <property type="match status" value="1"/>
</dbReference>
<dbReference type="AlphaFoldDB" id="A0A0P9FAK5"/>
<dbReference type="Pfam" id="PF16874">
    <property type="entry name" value="Glyco_hydro_36C"/>
    <property type="match status" value="1"/>
</dbReference>
<dbReference type="GO" id="GO:0016052">
    <property type="term" value="P:carbohydrate catabolic process"/>
    <property type="evidence" value="ECO:0007669"/>
    <property type="project" value="InterPro"/>
</dbReference>
<dbReference type="Gene3D" id="2.70.98.60">
    <property type="entry name" value="alpha-galactosidase from lactobacil brevis"/>
    <property type="match status" value="1"/>
</dbReference>
<reference evidence="7 8" key="1">
    <citation type="submission" date="2015-09" db="EMBL/GenBank/DDBJ databases">
        <title>Draft genome sequence of Kouleothrix aurantiaca JCM 19913.</title>
        <authorList>
            <person name="Hemp J."/>
        </authorList>
    </citation>
    <scope>NUCLEOTIDE SEQUENCE [LARGE SCALE GENOMIC DNA]</scope>
    <source>
        <strain evidence="7 8">COM-B</strain>
    </source>
</reference>
<dbReference type="InterPro" id="IPR050985">
    <property type="entry name" value="Alpha-glycosidase_related"/>
</dbReference>
<dbReference type="Proteomes" id="UP000050509">
    <property type="component" value="Unassembled WGS sequence"/>
</dbReference>
<dbReference type="PANTHER" id="PTHR43053">
    <property type="entry name" value="GLYCOSIDASE FAMILY 31"/>
    <property type="match status" value="1"/>
</dbReference>
<evidence type="ECO:0000313" key="7">
    <source>
        <dbReference type="EMBL" id="KPV49608.1"/>
    </source>
</evidence>
<dbReference type="GO" id="GO:0004557">
    <property type="term" value="F:alpha-galactosidase activity"/>
    <property type="evidence" value="ECO:0007669"/>
    <property type="project" value="UniProtKB-EC"/>
</dbReference>
<dbReference type="Gene3D" id="2.60.40.1180">
    <property type="entry name" value="Golgi alpha-mannosidase II"/>
    <property type="match status" value="1"/>
</dbReference>
<proteinExistence type="predicted"/>
<dbReference type="InterPro" id="IPR013780">
    <property type="entry name" value="Glyco_hydro_b"/>
</dbReference>
<dbReference type="InterPro" id="IPR038417">
    <property type="entry name" value="Alpga-gal_N_sf"/>
</dbReference>
<evidence type="ECO:0000313" key="8">
    <source>
        <dbReference type="Proteomes" id="UP000050509"/>
    </source>
</evidence>